<protein>
    <submittedName>
        <fullName evidence="4">Alanine racemase</fullName>
    </submittedName>
</protein>
<dbReference type="RefSeq" id="WP_201858677.1">
    <property type="nucleotide sequence ID" value="NZ_JAERRG010000074.1"/>
</dbReference>
<dbReference type="EMBL" id="JAERRG010000074">
    <property type="protein sequence ID" value="MBL1120930.1"/>
    <property type="molecule type" value="Genomic_DNA"/>
</dbReference>
<dbReference type="PANTHER" id="PTHR28004">
    <property type="entry name" value="ZGC:162816-RELATED"/>
    <property type="match status" value="1"/>
</dbReference>
<dbReference type="InterPro" id="IPR001608">
    <property type="entry name" value="Ala_racemase_N"/>
</dbReference>
<proteinExistence type="inferred from homology"/>
<evidence type="ECO:0000256" key="2">
    <source>
        <dbReference type="ARBA" id="ARBA00023239"/>
    </source>
</evidence>
<name>A0ABS1Q984_9ACTN</name>
<keyword evidence="5" id="KW-1185">Reference proteome</keyword>
<dbReference type="InterPro" id="IPR029066">
    <property type="entry name" value="PLP-binding_barrel"/>
</dbReference>
<dbReference type="Pfam" id="PF01168">
    <property type="entry name" value="Ala_racemase_N"/>
    <property type="match status" value="1"/>
</dbReference>
<dbReference type="InterPro" id="IPR051466">
    <property type="entry name" value="D-amino_acid_metab_enzyme"/>
</dbReference>
<dbReference type="Gene3D" id="3.20.20.10">
    <property type="entry name" value="Alanine racemase"/>
    <property type="match status" value="1"/>
</dbReference>
<accession>A0ABS1Q984</accession>
<keyword evidence="2" id="KW-0456">Lyase</keyword>
<dbReference type="SMART" id="SM01119">
    <property type="entry name" value="D-ser_dehydrat"/>
    <property type="match status" value="1"/>
</dbReference>
<dbReference type="PANTHER" id="PTHR28004:SF8">
    <property type="entry name" value="D-SERINE DEAMINASE"/>
    <property type="match status" value="1"/>
</dbReference>
<evidence type="ECO:0000259" key="3">
    <source>
        <dbReference type="SMART" id="SM01119"/>
    </source>
</evidence>
<evidence type="ECO:0000313" key="5">
    <source>
        <dbReference type="Proteomes" id="UP000621510"/>
    </source>
</evidence>
<evidence type="ECO:0000256" key="1">
    <source>
        <dbReference type="ARBA" id="ARBA00005323"/>
    </source>
</evidence>
<organism evidence="4 5">
    <name type="scientific">Streptomyces endocoffeicus</name>
    <dbReference type="NCBI Taxonomy" id="2898945"/>
    <lineage>
        <taxon>Bacteria</taxon>
        <taxon>Bacillati</taxon>
        <taxon>Actinomycetota</taxon>
        <taxon>Actinomycetes</taxon>
        <taxon>Kitasatosporales</taxon>
        <taxon>Streptomycetaceae</taxon>
        <taxon>Streptomyces</taxon>
    </lineage>
</organism>
<dbReference type="Gene3D" id="2.40.37.20">
    <property type="entry name" value="D-serine dehydratase-like domain"/>
    <property type="match status" value="1"/>
</dbReference>
<comment type="similarity">
    <text evidence="1">Belongs to the DSD1 family.</text>
</comment>
<feature type="domain" description="D-serine dehydratase-like" evidence="3">
    <location>
        <begin position="264"/>
        <end position="359"/>
    </location>
</feature>
<reference evidence="4 5" key="1">
    <citation type="submission" date="2021-01" db="EMBL/GenBank/DDBJ databases">
        <title>WGS of actinomycetes isolated from Thailand.</title>
        <authorList>
            <person name="Thawai C."/>
        </authorList>
    </citation>
    <scope>NUCLEOTIDE SEQUENCE [LARGE SCALE GENOMIC DNA]</scope>
    <source>
        <strain evidence="4 5">CA3R110</strain>
    </source>
</reference>
<sequence length="405" mass="43635">MIPAVYPQLRLDAAALDHNIRVMADWCKTHDVALSPHVKTTMSAPIIERQVAAGAVGVTVATVDQVATVLGWGHNTVLIANQIVDPFGLARLRAWLIAEPERNIRCFVDSADGVIAANQVFGAHGPALEVLLDIGTPGGRTGIRDPEQARRTAELVRATPGLRLVGVAGYEGVAPNKRIDEVIAAVDEHCRRVRDVYLDVAGLFETDRPVYSMGGSAFPDRVVDLLPTDDDVPGTVRLLRSGCYVTHDHGVYARVSPIPGLVPALSVRAVVVSAAEDGTGVVGAGKRDLPYDAETPILLSASTAAGQDKPDARGRVRALYDHHTVLSDAWNLEVTDVVEFGISHPCSAFDRWPEYLVTNGHGDVIDVWRTDFRRSSIEAHHRQQRQGVVPVDGLEPVGWLIVSGT</sequence>
<gene>
    <name evidence="4" type="ORF">JK364_53100</name>
</gene>
<dbReference type="SUPFAM" id="SSF51419">
    <property type="entry name" value="PLP-binding barrel"/>
    <property type="match status" value="1"/>
</dbReference>
<dbReference type="Pfam" id="PF14031">
    <property type="entry name" value="D-ser_dehydrat"/>
    <property type="match status" value="1"/>
</dbReference>
<evidence type="ECO:0000313" key="4">
    <source>
        <dbReference type="EMBL" id="MBL1120930.1"/>
    </source>
</evidence>
<dbReference type="Proteomes" id="UP000621510">
    <property type="component" value="Unassembled WGS sequence"/>
</dbReference>
<dbReference type="InterPro" id="IPR026956">
    <property type="entry name" value="D-ser_dehydrat-like_dom"/>
</dbReference>
<comment type="caution">
    <text evidence="4">The sequence shown here is derived from an EMBL/GenBank/DDBJ whole genome shotgun (WGS) entry which is preliminary data.</text>
</comment>
<dbReference type="InterPro" id="IPR042208">
    <property type="entry name" value="D-ser_dehydrat-like_sf"/>
</dbReference>